<keyword evidence="1 2" id="KW-0597">Phosphoprotein</keyword>
<dbReference type="AlphaFoldDB" id="A0A9X1F1Z6"/>
<evidence type="ECO:0000259" key="3">
    <source>
        <dbReference type="PROSITE" id="PS50110"/>
    </source>
</evidence>
<dbReference type="PANTHER" id="PTHR44591:SF21">
    <property type="entry name" value="TWO-COMPONENT RESPONSE REGULATOR"/>
    <property type="match status" value="1"/>
</dbReference>
<sequence length="246" mass="27852">MINSRPISILLAEDEPAMRAYLSNALLRQDYFVYIADSGLDALMMYEFLQGEIDLLVTDIVMPMMDGIELAQRLKQRYPNSFNCVFCTGFAAASLRAEEEFGSNSILTKPFHLRTFIEVVESKLNRWESLDARKPINQRKGGNEIDLSHVGYGEIFPFDPKDLFCDNAQFFAELEFLGCTAESRSALVRAIELDQGDSRRPRLGHQTQVWLSATALDLQTALSAEERALSLGKLFQLSMGFFGHFR</sequence>
<accession>A0A9X1F1Z6</accession>
<protein>
    <submittedName>
        <fullName evidence="4">Response regulator</fullName>
    </submittedName>
</protein>
<dbReference type="Proteomes" id="UP001138681">
    <property type="component" value="Unassembled WGS sequence"/>
</dbReference>
<dbReference type="InterPro" id="IPR001789">
    <property type="entry name" value="Sig_transdc_resp-reg_receiver"/>
</dbReference>
<gene>
    <name evidence="4" type="ORF">KCG46_03590</name>
</gene>
<proteinExistence type="predicted"/>
<feature type="domain" description="Response regulatory" evidence="3">
    <location>
        <begin position="8"/>
        <end position="124"/>
    </location>
</feature>
<dbReference type="EMBL" id="JAGSPC010000001">
    <property type="protein sequence ID" value="MBV7258659.1"/>
    <property type="molecule type" value="Genomic_DNA"/>
</dbReference>
<evidence type="ECO:0000313" key="4">
    <source>
        <dbReference type="EMBL" id="MBV7258659.1"/>
    </source>
</evidence>
<dbReference type="GO" id="GO:0000160">
    <property type="term" value="P:phosphorelay signal transduction system"/>
    <property type="evidence" value="ECO:0007669"/>
    <property type="project" value="InterPro"/>
</dbReference>
<dbReference type="PANTHER" id="PTHR44591">
    <property type="entry name" value="STRESS RESPONSE REGULATOR PROTEIN 1"/>
    <property type="match status" value="1"/>
</dbReference>
<comment type="caution">
    <text evidence="4">The sequence shown here is derived from an EMBL/GenBank/DDBJ whole genome shotgun (WGS) entry which is preliminary data.</text>
</comment>
<feature type="modified residue" description="4-aspartylphosphate" evidence="2">
    <location>
        <position position="59"/>
    </location>
</feature>
<name>A0A9X1F1Z6_9SPHN</name>
<dbReference type="PROSITE" id="PS50110">
    <property type="entry name" value="RESPONSE_REGULATORY"/>
    <property type="match status" value="1"/>
</dbReference>
<evidence type="ECO:0000256" key="1">
    <source>
        <dbReference type="ARBA" id="ARBA00022553"/>
    </source>
</evidence>
<dbReference type="InterPro" id="IPR050595">
    <property type="entry name" value="Bact_response_regulator"/>
</dbReference>
<evidence type="ECO:0000313" key="5">
    <source>
        <dbReference type="Proteomes" id="UP001138681"/>
    </source>
</evidence>
<dbReference type="SMART" id="SM00448">
    <property type="entry name" value="REC"/>
    <property type="match status" value="1"/>
</dbReference>
<dbReference type="Pfam" id="PF00072">
    <property type="entry name" value="Response_reg"/>
    <property type="match status" value="1"/>
</dbReference>
<organism evidence="4 5">
    <name type="scientific">Erythrobacter crassostreae</name>
    <dbReference type="NCBI Taxonomy" id="2828328"/>
    <lineage>
        <taxon>Bacteria</taxon>
        <taxon>Pseudomonadati</taxon>
        <taxon>Pseudomonadota</taxon>
        <taxon>Alphaproteobacteria</taxon>
        <taxon>Sphingomonadales</taxon>
        <taxon>Erythrobacteraceae</taxon>
        <taxon>Erythrobacter/Porphyrobacter group</taxon>
        <taxon>Erythrobacter</taxon>
    </lineage>
</organism>
<keyword evidence="5" id="KW-1185">Reference proteome</keyword>
<evidence type="ECO:0000256" key="2">
    <source>
        <dbReference type="PROSITE-ProRule" id="PRU00169"/>
    </source>
</evidence>
<reference evidence="4" key="1">
    <citation type="submission" date="2021-04" db="EMBL/GenBank/DDBJ databases">
        <authorList>
            <person name="Pira H."/>
            <person name="Risdian C."/>
            <person name="Wink J."/>
        </authorList>
    </citation>
    <scope>NUCLEOTIDE SEQUENCE</scope>
    <source>
        <strain evidence="4">WH158</strain>
    </source>
</reference>